<dbReference type="InterPro" id="IPR056162">
    <property type="entry name" value="WD40_MABP1-WDR62_2nd"/>
</dbReference>
<evidence type="ECO:0000256" key="3">
    <source>
        <dbReference type="SAM" id="MobiDB-lite"/>
    </source>
</evidence>
<organism evidence="5 6">
    <name type="scientific">Bactrocera dorsalis</name>
    <name type="common">Oriental fruit fly</name>
    <name type="synonym">Dacus dorsalis</name>
    <dbReference type="NCBI Taxonomy" id="27457"/>
    <lineage>
        <taxon>Eukaryota</taxon>
        <taxon>Metazoa</taxon>
        <taxon>Ecdysozoa</taxon>
        <taxon>Arthropoda</taxon>
        <taxon>Hexapoda</taxon>
        <taxon>Insecta</taxon>
        <taxon>Pterygota</taxon>
        <taxon>Neoptera</taxon>
        <taxon>Endopterygota</taxon>
        <taxon>Diptera</taxon>
        <taxon>Brachycera</taxon>
        <taxon>Muscomorpha</taxon>
        <taxon>Tephritoidea</taxon>
        <taxon>Tephritidae</taxon>
        <taxon>Bactrocera</taxon>
        <taxon>Bactrocera</taxon>
    </lineage>
</organism>
<dbReference type="PROSITE" id="PS50294">
    <property type="entry name" value="WD_REPEATS_REGION"/>
    <property type="match status" value="1"/>
</dbReference>
<feature type="compositionally biased region" description="Low complexity" evidence="3">
    <location>
        <begin position="2314"/>
        <end position="2329"/>
    </location>
</feature>
<dbReference type="PANTHER" id="PTHR45589">
    <property type="entry name" value="WD REPEAT DOMAIN 62, ISOFORM G"/>
    <property type="match status" value="1"/>
</dbReference>
<feature type="compositionally biased region" description="Low complexity" evidence="3">
    <location>
        <begin position="1313"/>
        <end position="1326"/>
    </location>
</feature>
<feature type="compositionally biased region" description="Low complexity" evidence="3">
    <location>
        <begin position="868"/>
        <end position="885"/>
    </location>
</feature>
<sequence>MHTRIRAPSLPQLCSAHTPPSTPCTPPIYGSVGNFANFGNSSTALHSPFSASSVSLSPKFPANYVRSEKIKLKKVLGLTVCSNAALDVSPVSGLLAYPAGCTVVLFNAKRQTQAYLVNTSRKPFTSVAFSRCGRYVATGECGINPAIKVWELDSPNGNLEHTTGGNVVAEFFDHKYAVTCVAFSPTGKYLVSIGSQHDMIVNVFDWRSNQKMASNKISSKVSALSFAEDGSYFVTVGNRHVKYWYMEGGRRYKDPIPLMGRSAILGDLRDNDFCAVACGKDETKDRTYAITRQGHLVEFSSRRLLDKWVQCRTTSANCLTVNSRFILVGCAEAIIRIFNAATLEYVTTLPRTHYLGVDVAQGIHINHIMTVPPHAKYPDCVAMVYDEQRSKVSCVYNDHSLYIWDMRDIKRVGKSHSFLYHSTCIWGVETVPYNMERELSDTLPEESFVTCSSDDTIRVWGLDGCTNTENYRKNIYSKELLKIMYIDEEMNFIKDQDLSGDKNSNTAYDGRNGVRCIRISPELQHLASGDRCGNIRIYNLANTKLIMSIEAHESEVLCLEYSNEKIERKLLASASRDRLIHVFDVSQDYLLLQTLDDHSSSITSIRFVGSGLNFQMISCGADKSIMFRTFQGNIFLRGTNTSGKTTLYDMEVDSNAKHILTACQDRNIRVYGTQNAKHTKTFKGSHSDEGSLIKLSLDPSGIYVATSCTDKTLAVYDYYSNECMARMYGHSELVTGLKFTNDCRHLISASGDGCIFVWQVPHDMIVTMQARLSQQRLRSGHAPLPPRPGSIIATPEGIIVESPTHEMEDTATPHKFIASPSMFTEEPALTPGYKFSDVGQLPQWAKRKAAANADESVGVSIPGSTVSAMQSASSTSNLSSSPSQLGVGGVPRARGRWAQRGPFDPDDLRSNSESPLGTITSSVGGMGGVGGGVGVVVSGGGMGNTQTSDYNSASSKDIMYNQTYLSEDSSIDSGMETRRELKFIGSNNSGTVPTVTGSNGGTAPNRLAPEKRKPGLRFDPQSNEHDGDVEDISDGERTSSDHGMFYNNISPNTPTDFKVTAMNEDELRKSMRRQKFDKAGLTLPGNGSTHTASTGTGTGTSDTEDEGSTPSAENAERSLASTLGGSSESIPQAASSFLQAALPEGPGSMLERGSTNRRSISAKHNTENGKPVSSASTITKSFTSTKKDELLKVISEVKQQLENGARKNGVKRLNAIPEVGYRSLRGSHSISDLSLAGNMDNASRSAAAANRYAKTAPLNEPPQYASYYNSLLQQQQQTLTTPQQQQQMPPQTQQMSAPRQFQTSPQYPNYPRSPLQQSFSQDQQQTPQHFFNCAASRSVLQQSCQAMRQVQQHYPPYPHHVGVHQIHPPPGVPFMAPNARNTTPRTQTQHSGKQSAGAFNSSTLPAQGQHTRVKRNPAGNARRTPSILKHYKSCPVSPVHEEVEWSADNKSSIIITEPKRHSVYAEDARTILDMIQADTEKMIEEIQKKYGDLDDIGVDLYDAKLGGRYSQLVTSQSVPSCLSPPVYATGRQPPLVAPATGPHLTHTLPYQMHSPGALTPPKRAVSEYYIYQEFYQCHRNVSLSDILAPEQQAETRRIEEARFLETQRHSSASFFLTSQFGERKSQESLLSDEFLDEGSYCNSMESILSDESDCKSAPMETQVQRHAGIRNFILHGPVSAAAANTTQLVTKSYGSSPNAYGSFDYYMQQRNMQHSPLPYESFDVSSYNLENFKTESVRTKTPIMQKKLPNSKTYPRIADSPSRTAVGIKAEDIPTLSSKNKQYNSGVNKSLSQDFAQQRLQRTTNPLQMERNTYDDKLFTKKTVKPKPPVPAKPQNLVSTLTSTVETAHAGSAPRGTAPKYCAFDVDTTDVRCQSRTASVVRKFERNLQKFEREKQAELQTKKASGMRPSVSSGALTTHSCLKKVSKFDTNVKNAPASRRATSMRTRGRPKVAVRFNTVSQIKYTPSEKRSSSCSSGSTASAYSACATMERETATCPLNDINRNVESPPPIVGSLPSDYGGERSFEMYIAENGNEHENMNMDSLKLYTKPELQAVVDEIQQERERDAKHKKNMANVEKTTAADTTTSNQCKNIAKKIDIIQKLIEMEERKLEQIRIATESRMRPFECNSKQKGYVKSLTMNFDMLAKGIEKDIENEQRRICADSNDADLCAYARHIKRNISLPDVLERTDLFGKSPPAAHSSSTDEDEVELAKEVKADSDVEAADDVVEHESEKMRIDFDEKDRGLLRNPKSLLPMPVEDSSMRRSCSLSDLHMGNLGKSGKSNGSQLKNPGVVYRNSTTTRSANKRNSLQLKSSAVGLGASSSSIGVLNQASDSENEDSNRGRSSGNNQNRSNGPTAANRQYANKNSNANNNRRKGLQPNFSNATPLQDDSSSEETPAGTSNSKPIVPPRPRNLTFDHKSKVLNSPNVMKQRGAFEAPEFGALDASDPKSQVHNVINNLYTTTQTVMQLHANLKNCEDSLMLKELENAVIMTQNMLTNITQNKNDKNNSQHSHAYTTTEQANLDNGDYLMMVNNCADLLSNFRMKHKLDDCENNS</sequence>
<evidence type="ECO:0000256" key="1">
    <source>
        <dbReference type="PROSITE-ProRule" id="PRU00221"/>
    </source>
</evidence>
<feature type="compositionally biased region" description="Low complexity" evidence="3">
    <location>
        <begin position="2275"/>
        <end position="2290"/>
    </location>
</feature>
<feature type="compositionally biased region" description="Polar residues" evidence="3">
    <location>
        <begin position="985"/>
        <end position="997"/>
    </location>
</feature>
<feature type="compositionally biased region" description="Basic and acidic residues" evidence="3">
    <location>
        <begin position="2210"/>
        <end position="2219"/>
    </location>
</feature>
<reference evidence="5 6" key="1">
    <citation type="submission" date="2025-05" db="UniProtKB">
        <authorList>
            <consortium name="RefSeq"/>
        </authorList>
    </citation>
    <scope>NUCLEOTIDE SEQUENCE [LARGE SCALE GENOMIC DNA]</scope>
    <source>
        <tissue evidence="6 7">Adult</tissue>
    </source>
</reference>
<dbReference type="PANTHER" id="PTHR45589:SF1">
    <property type="entry name" value="WD REPEAT DOMAIN 62, ISOFORM G"/>
    <property type="match status" value="1"/>
</dbReference>
<feature type="region of interest" description="Disordered" evidence="3">
    <location>
        <begin position="2271"/>
        <end position="2420"/>
    </location>
</feature>
<dbReference type="SUPFAM" id="SSF50978">
    <property type="entry name" value="WD40 repeat-like"/>
    <property type="match status" value="2"/>
</dbReference>
<feature type="region of interest" description="Disordered" evidence="3">
    <location>
        <begin position="1275"/>
        <end position="1326"/>
    </location>
</feature>
<dbReference type="GeneID" id="105224414"/>
<feature type="compositionally biased region" description="Polar residues" evidence="3">
    <location>
        <begin position="1119"/>
        <end position="1131"/>
    </location>
</feature>
<feature type="region of interest" description="Disordered" evidence="3">
    <location>
        <begin position="2193"/>
        <end position="2223"/>
    </location>
</feature>
<feature type="repeat" description="WD" evidence="1">
    <location>
        <begin position="727"/>
        <end position="760"/>
    </location>
</feature>
<keyword evidence="2" id="KW-0175">Coiled coil</keyword>
<feature type="repeat" description="WD" evidence="1">
    <location>
        <begin position="549"/>
        <end position="593"/>
    </location>
</feature>
<feature type="region of interest" description="Disordered" evidence="3">
    <location>
        <begin position="1897"/>
        <end position="1916"/>
    </location>
</feature>
<feature type="compositionally biased region" description="Polar residues" evidence="3">
    <location>
        <begin position="911"/>
        <end position="920"/>
    </location>
</feature>
<dbReference type="InterPro" id="IPR001680">
    <property type="entry name" value="WD40_rpt"/>
</dbReference>
<feature type="compositionally biased region" description="Polar residues" evidence="3">
    <location>
        <begin position="2380"/>
        <end position="2405"/>
    </location>
</feature>
<protein>
    <submittedName>
        <fullName evidence="6 7">Uncharacterized protein LOC105224414 isoform X1</fullName>
    </submittedName>
</protein>
<evidence type="ECO:0000259" key="4">
    <source>
        <dbReference type="Pfam" id="PF24782"/>
    </source>
</evidence>
<dbReference type="InterPro" id="IPR015943">
    <property type="entry name" value="WD40/YVTN_repeat-like_dom_sf"/>
</dbReference>
<evidence type="ECO:0000256" key="2">
    <source>
        <dbReference type="SAM" id="Coils"/>
    </source>
</evidence>
<dbReference type="InterPro" id="IPR036322">
    <property type="entry name" value="WD40_repeat_dom_sf"/>
</dbReference>
<feature type="compositionally biased region" description="Low complexity" evidence="3">
    <location>
        <begin position="2343"/>
        <end position="2355"/>
    </location>
</feature>
<feature type="compositionally biased region" description="Polar residues" evidence="3">
    <location>
        <begin position="1296"/>
        <end position="1307"/>
    </location>
</feature>
<feature type="compositionally biased region" description="Low complexity" evidence="3">
    <location>
        <begin position="1087"/>
        <end position="1101"/>
    </location>
</feature>
<gene>
    <name evidence="6 7" type="primary">LOC105224414</name>
</gene>
<dbReference type="InterPro" id="IPR052779">
    <property type="entry name" value="WDR62"/>
</dbReference>
<evidence type="ECO:0000313" key="7">
    <source>
        <dbReference type="RefSeq" id="XP_049302286.1"/>
    </source>
</evidence>
<evidence type="ECO:0000313" key="6">
    <source>
        <dbReference type="RefSeq" id="XP_049302285.1"/>
    </source>
</evidence>
<feature type="coiled-coil region" evidence="2">
    <location>
        <begin position="2059"/>
        <end position="2117"/>
    </location>
</feature>
<feature type="region of interest" description="Disordered" evidence="3">
    <location>
        <begin position="1143"/>
        <end position="1180"/>
    </location>
</feature>
<dbReference type="SMART" id="SM00320">
    <property type="entry name" value="WD40"/>
    <property type="match status" value="12"/>
</dbReference>
<keyword evidence="1" id="KW-0853">WD repeat</keyword>
<dbReference type="RefSeq" id="XP_049302286.1">
    <property type="nucleotide sequence ID" value="XM_049446329.1"/>
</dbReference>
<name>A0ABM3IZH8_BACDO</name>
<keyword evidence="5" id="KW-1185">Reference proteome</keyword>
<accession>A0ABM3IZH8</accession>
<evidence type="ECO:0000313" key="5">
    <source>
        <dbReference type="Proteomes" id="UP001652620"/>
    </source>
</evidence>
<feature type="region of interest" description="Disordered" evidence="3">
    <location>
        <begin position="1078"/>
        <end position="1131"/>
    </location>
</feature>
<feature type="region of interest" description="Disordered" evidence="3">
    <location>
        <begin position="1380"/>
        <end position="1425"/>
    </location>
</feature>
<dbReference type="Gene3D" id="2.130.10.10">
    <property type="entry name" value="YVTN repeat-like/Quinoprotein amine dehydrogenase"/>
    <property type="match status" value="4"/>
</dbReference>
<feature type="region of interest" description="Disordered" evidence="3">
    <location>
        <begin position="984"/>
        <end position="1058"/>
    </location>
</feature>
<feature type="region of interest" description="Disordered" evidence="3">
    <location>
        <begin position="1"/>
        <end position="21"/>
    </location>
</feature>
<dbReference type="RefSeq" id="XP_049302285.1">
    <property type="nucleotide sequence ID" value="XM_049446328.1"/>
</dbReference>
<feature type="compositionally biased region" description="Polar residues" evidence="3">
    <location>
        <begin position="1380"/>
        <end position="1410"/>
    </location>
</feature>
<dbReference type="Proteomes" id="UP001652620">
    <property type="component" value="Chromosome 1"/>
</dbReference>
<proteinExistence type="predicted"/>
<feature type="region of interest" description="Disordered" evidence="3">
    <location>
        <begin position="868"/>
        <end position="928"/>
    </location>
</feature>
<feature type="compositionally biased region" description="Polar residues" evidence="3">
    <location>
        <begin position="2296"/>
        <end position="2313"/>
    </location>
</feature>
<dbReference type="Pfam" id="PF00400">
    <property type="entry name" value="WD40"/>
    <property type="match status" value="1"/>
</dbReference>
<feature type="compositionally biased region" description="Low complexity" evidence="3">
    <location>
        <begin position="1275"/>
        <end position="1295"/>
    </location>
</feature>
<dbReference type="PROSITE" id="PS50082">
    <property type="entry name" value="WD_REPEATS_2"/>
    <property type="match status" value="2"/>
</dbReference>
<dbReference type="Pfam" id="PF24782">
    <property type="entry name" value="WD40_MABP1-WDR62_2nd"/>
    <property type="match status" value="1"/>
</dbReference>
<feature type="domain" description="MABP1/WDR62 second WD40" evidence="4">
    <location>
        <begin position="425"/>
        <end position="759"/>
    </location>
</feature>